<feature type="transmembrane region" description="Helical" evidence="1">
    <location>
        <begin position="71"/>
        <end position="93"/>
    </location>
</feature>
<dbReference type="EMBL" id="JAANNP010000001">
    <property type="protein sequence ID" value="NHC13020.1"/>
    <property type="molecule type" value="Genomic_DNA"/>
</dbReference>
<dbReference type="Proteomes" id="UP000800981">
    <property type="component" value="Unassembled WGS sequence"/>
</dbReference>
<feature type="transmembrane region" description="Helical" evidence="1">
    <location>
        <begin position="23"/>
        <end position="45"/>
    </location>
</feature>
<keyword evidence="1" id="KW-0472">Membrane</keyword>
<feature type="transmembrane region" description="Helical" evidence="1">
    <location>
        <begin position="157"/>
        <end position="176"/>
    </location>
</feature>
<accession>A0ABX0GTE4</accession>
<feature type="transmembrane region" description="Helical" evidence="1">
    <location>
        <begin position="287"/>
        <end position="314"/>
    </location>
</feature>
<evidence type="ECO:0000256" key="1">
    <source>
        <dbReference type="SAM" id="Phobius"/>
    </source>
</evidence>
<feature type="transmembrane region" description="Helical" evidence="1">
    <location>
        <begin position="247"/>
        <end position="266"/>
    </location>
</feature>
<keyword evidence="1" id="KW-0812">Transmembrane</keyword>
<feature type="transmembrane region" description="Helical" evidence="1">
    <location>
        <begin position="334"/>
        <end position="356"/>
    </location>
</feature>
<evidence type="ECO:0008006" key="4">
    <source>
        <dbReference type="Google" id="ProtNLM"/>
    </source>
</evidence>
<feature type="transmembrane region" description="Helical" evidence="1">
    <location>
        <begin position="430"/>
        <end position="448"/>
    </location>
</feature>
<gene>
    <name evidence="2" type="ORF">G9H71_04415</name>
</gene>
<sequence>MPPGADAVLAHGIGGRQDLPIPFSYALTGAALALVLSFVLLGVLWRNPKLTGERAGRPLPDGLARVLDSPAFAWTLRIVGLVVSGWFATSLLFGKDIATNPAPYAIFILLWVGIVPLSVLFGPVWRYLNPLRTLHALLAAAMRTRPEDGLYPLSPRVAYWPAAVGLFAFVWLELVAPDRATLPVLRAWVAAYAGVHLICAAVFGSRWFDRGDAFEVYSAFFGKLSPLGRRDDGRLVLRNPLDGMASLRPAPGLVAVVAVMLGSTAWDSYSGSTRWVSYAQQAEHRTLVGTLGLLAAVVLVGLVLVAAALLAGRLGHVAGSGRERVPLWQMPGEFAHTIVPIALGYVVAHYYSLFVLEGQRAVILATDPLQTGADYLGLRDASIQASFITPTSVSVLQVVAVVTGHILGVVLAHDRGVRLFPHARAVAGQLPLLVVMVGYTCAGLALLLE</sequence>
<feature type="transmembrane region" description="Helical" evidence="1">
    <location>
        <begin position="105"/>
        <end position="125"/>
    </location>
</feature>
<reference evidence="2 3" key="1">
    <citation type="submission" date="2020-03" db="EMBL/GenBank/DDBJ databases">
        <title>Two novel Motilibacter sp.</title>
        <authorList>
            <person name="Liu S."/>
        </authorList>
    </citation>
    <scope>NUCLEOTIDE SEQUENCE [LARGE SCALE GENOMIC DNA]</scope>
    <source>
        <strain evidence="2 3">E257</strain>
    </source>
</reference>
<feature type="transmembrane region" description="Helical" evidence="1">
    <location>
        <begin position="188"/>
        <end position="208"/>
    </location>
</feature>
<proteinExistence type="predicted"/>
<name>A0ABX0GTE4_9ACTN</name>
<evidence type="ECO:0000313" key="2">
    <source>
        <dbReference type="EMBL" id="NHC13020.1"/>
    </source>
</evidence>
<keyword evidence="3" id="KW-1185">Reference proteome</keyword>
<keyword evidence="1" id="KW-1133">Transmembrane helix</keyword>
<organism evidence="2 3">
    <name type="scientific">Motilibacter deserti</name>
    <dbReference type="NCBI Taxonomy" id="2714956"/>
    <lineage>
        <taxon>Bacteria</taxon>
        <taxon>Bacillati</taxon>
        <taxon>Actinomycetota</taxon>
        <taxon>Actinomycetes</taxon>
        <taxon>Motilibacterales</taxon>
        <taxon>Motilibacteraceae</taxon>
        <taxon>Motilibacter</taxon>
    </lineage>
</organism>
<protein>
    <recommendedName>
        <fullName evidence="4">Fenitrothion hydrolase</fullName>
    </recommendedName>
</protein>
<evidence type="ECO:0000313" key="3">
    <source>
        <dbReference type="Proteomes" id="UP000800981"/>
    </source>
</evidence>
<feature type="transmembrane region" description="Helical" evidence="1">
    <location>
        <begin position="387"/>
        <end position="410"/>
    </location>
</feature>
<comment type="caution">
    <text evidence="2">The sequence shown here is derived from an EMBL/GenBank/DDBJ whole genome shotgun (WGS) entry which is preliminary data.</text>
</comment>